<evidence type="ECO:0000256" key="4">
    <source>
        <dbReference type="ARBA" id="ARBA00023136"/>
    </source>
</evidence>
<evidence type="ECO:0000313" key="7">
    <source>
        <dbReference type="EMBL" id="BAN03955.1"/>
    </source>
</evidence>
<sequence length="324" mass="33387">MIQDRRGQGGGGRSGGGGLGDLLGGALSGGGGGGGGLGDILGGALGGNRGGRSGGGGLKLGGGVIGIVVLLATLFLPKLLGGASGTAAGLGGTSAPSSQSTGGDDDTCSSEAEQILCGATIDVQEYWIEQYPESFQGLEYPVTQTVFFSGFTNTGCGQASSQTGPFYCPADNLVYFDLDFLAKLQADFGAEGDLAAQYIVAHEYGHHIQNALGINAEMHRKQQQDPRNKNAYSVALELQADCLAGAWANDANARNQFDSSSEIEEALNAANAVGDDTIQQATQGRVDPESWTHGSGEQRMRWFNVGYNTGDPNQCDTFSDPFNL</sequence>
<reference evidence="7 8" key="1">
    <citation type="journal article" date="2013" name="Int. J. Syst. Evol. Microbiol.">
        <title>Ilumatobacter nonamiense sp. nov. and Ilumatobacter coccineum sp. nov., isolated from seashore sand.</title>
        <authorList>
            <person name="Matsumoto A."/>
            <person name="Kasai H."/>
            <person name="Matsuo Y."/>
            <person name="Shizuri Y."/>
            <person name="Ichikawa N."/>
            <person name="Fujita N."/>
            <person name="Omura S."/>
            <person name="Takahashi Y."/>
        </authorList>
    </citation>
    <scope>NUCLEOTIDE SEQUENCE [LARGE SCALE GENOMIC DNA]</scope>
    <source>
        <strain evidence="8">NBRC 103263 / KCTC 29153 / YM16-304</strain>
    </source>
</reference>
<gene>
    <name evidence="7" type="ORF">YM304_36410</name>
</gene>
<dbReference type="KEGG" id="aym:YM304_36410"/>
<keyword evidence="2 6" id="KW-0812">Transmembrane</keyword>
<name>A0A6C7EG36_ILUCY</name>
<dbReference type="PANTHER" id="PTHR30168">
    <property type="entry name" value="PUTATIVE MEMBRANE PROTEIN YPFJ"/>
    <property type="match status" value="1"/>
</dbReference>
<dbReference type="InterPro" id="IPR007343">
    <property type="entry name" value="Uncharacterised_pept_Zn_put"/>
</dbReference>
<feature type="region of interest" description="Disordered" evidence="5">
    <location>
        <begin position="87"/>
        <end position="109"/>
    </location>
</feature>
<dbReference type="PANTHER" id="PTHR30168:SF0">
    <property type="entry name" value="INNER MEMBRANE PROTEIN"/>
    <property type="match status" value="1"/>
</dbReference>
<proteinExistence type="predicted"/>
<evidence type="ECO:0000313" key="8">
    <source>
        <dbReference type="Proteomes" id="UP000011863"/>
    </source>
</evidence>
<feature type="compositionally biased region" description="Basic and acidic residues" evidence="5">
    <location>
        <begin position="286"/>
        <end position="297"/>
    </location>
</feature>
<dbReference type="EMBL" id="AP012057">
    <property type="protein sequence ID" value="BAN03955.1"/>
    <property type="molecule type" value="Genomic_DNA"/>
</dbReference>
<feature type="region of interest" description="Disordered" evidence="5">
    <location>
        <begin position="277"/>
        <end position="297"/>
    </location>
</feature>
<organism evidence="7 8">
    <name type="scientific">Ilumatobacter coccineus (strain NBRC 103263 / KCTC 29153 / YM16-304)</name>
    <dbReference type="NCBI Taxonomy" id="1313172"/>
    <lineage>
        <taxon>Bacteria</taxon>
        <taxon>Bacillati</taxon>
        <taxon>Actinomycetota</taxon>
        <taxon>Acidimicrobiia</taxon>
        <taxon>Acidimicrobiales</taxon>
        <taxon>Ilumatobacteraceae</taxon>
        <taxon>Ilumatobacter</taxon>
    </lineage>
</organism>
<protein>
    <recommendedName>
        <fullName evidence="9">Metalloprotease</fullName>
    </recommendedName>
</protein>
<evidence type="ECO:0000256" key="1">
    <source>
        <dbReference type="ARBA" id="ARBA00004167"/>
    </source>
</evidence>
<dbReference type="AlphaFoldDB" id="A0A6C7EG36"/>
<evidence type="ECO:0008006" key="9">
    <source>
        <dbReference type="Google" id="ProtNLM"/>
    </source>
</evidence>
<feature type="transmembrane region" description="Helical" evidence="6">
    <location>
        <begin position="58"/>
        <end position="76"/>
    </location>
</feature>
<keyword evidence="4 6" id="KW-0472">Membrane</keyword>
<comment type="subcellular location">
    <subcellularLocation>
        <location evidence="1">Membrane</location>
        <topology evidence="1">Single-pass membrane protein</topology>
    </subcellularLocation>
</comment>
<accession>A0A6C7EG36</accession>
<evidence type="ECO:0000256" key="2">
    <source>
        <dbReference type="ARBA" id="ARBA00022692"/>
    </source>
</evidence>
<evidence type="ECO:0000256" key="5">
    <source>
        <dbReference type="SAM" id="MobiDB-lite"/>
    </source>
</evidence>
<evidence type="ECO:0000256" key="6">
    <source>
        <dbReference type="SAM" id="Phobius"/>
    </source>
</evidence>
<keyword evidence="8" id="KW-1185">Reference proteome</keyword>
<dbReference type="GO" id="GO:0016020">
    <property type="term" value="C:membrane"/>
    <property type="evidence" value="ECO:0007669"/>
    <property type="project" value="UniProtKB-SubCell"/>
</dbReference>
<evidence type="ECO:0000256" key="3">
    <source>
        <dbReference type="ARBA" id="ARBA00022989"/>
    </source>
</evidence>
<dbReference type="Proteomes" id="UP000011863">
    <property type="component" value="Chromosome"/>
</dbReference>
<dbReference type="Pfam" id="PF04228">
    <property type="entry name" value="Zn_peptidase"/>
    <property type="match status" value="1"/>
</dbReference>
<keyword evidence="3 6" id="KW-1133">Transmembrane helix</keyword>